<dbReference type="AlphaFoldDB" id="A0ABD3G1B0"/>
<evidence type="ECO:0000256" key="2">
    <source>
        <dbReference type="SAM" id="Phobius"/>
    </source>
</evidence>
<dbReference type="EMBL" id="JBIMZQ010000004">
    <property type="protein sequence ID" value="KAL3672331.1"/>
    <property type="molecule type" value="Genomic_DNA"/>
</dbReference>
<sequence length="349" mass="38258">MEFSASKYHDRCDGESSNSDFFQDDTDQDNDQWSFLVASEEDSGSGSWLFDTLAGPWTYVPLTPLTAQVALDAVRYQRNYARSVLTRLCLHYVNTIRTRLTSGVQSYLFSVDGCELSQVEPTGRCDIYYCRPFTYELQLTQKAGSTVFTVQSIYKTVDQKSLVDLRGNSNLDFITAPDAEPGTGQDAVIKQADTIQQDIGPVLWQEDPESGPGFIDDEQPIAWTSDVNTFLKTEEVAAQPLSLRAEPLAMYTPEPERAAAVGSEPPGAAAVAVIGIIAVAVSTIAFVVAFIVVQWRARRKKTPSSCGVGQEYSPLRSTLNTTENTLSIISRDSGVADTHAGIKKVEFFG</sequence>
<feature type="transmembrane region" description="Helical" evidence="2">
    <location>
        <begin position="267"/>
        <end position="293"/>
    </location>
</feature>
<organism evidence="3 4">
    <name type="scientific">Phytophthora oleae</name>
    <dbReference type="NCBI Taxonomy" id="2107226"/>
    <lineage>
        <taxon>Eukaryota</taxon>
        <taxon>Sar</taxon>
        <taxon>Stramenopiles</taxon>
        <taxon>Oomycota</taxon>
        <taxon>Peronosporomycetes</taxon>
        <taxon>Peronosporales</taxon>
        <taxon>Peronosporaceae</taxon>
        <taxon>Phytophthora</taxon>
    </lineage>
</organism>
<evidence type="ECO:0000313" key="4">
    <source>
        <dbReference type="Proteomes" id="UP001632037"/>
    </source>
</evidence>
<proteinExistence type="predicted"/>
<name>A0ABD3G1B0_9STRA</name>
<keyword evidence="2" id="KW-0472">Membrane</keyword>
<protein>
    <submittedName>
        <fullName evidence="3">Uncharacterized protein</fullName>
    </submittedName>
</protein>
<keyword evidence="2" id="KW-1133">Transmembrane helix</keyword>
<evidence type="ECO:0000256" key="1">
    <source>
        <dbReference type="SAM" id="MobiDB-lite"/>
    </source>
</evidence>
<dbReference type="Proteomes" id="UP001632037">
    <property type="component" value="Unassembled WGS sequence"/>
</dbReference>
<keyword evidence="4" id="KW-1185">Reference proteome</keyword>
<comment type="caution">
    <text evidence="3">The sequence shown here is derived from an EMBL/GenBank/DDBJ whole genome shotgun (WGS) entry which is preliminary data.</text>
</comment>
<evidence type="ECO:0000313" key="3">
    <source>
        <dbReference type="EMBL" id="KAL3672331.1"/>
    </source>
</evidence>
<accession>A0ABD3G1B0</accession>
<keyword evidence="2" id="KW-0812">Transmembrane</keyword>
<reference evidence="3 4" key="1">
    <citation type="submission" date="2024-09" db="EMBL/GenBank/DDBJ databases">
        <title>Genome sequencing and assembly of Phytophthora oleae, isolate VK10A, causative agent of rot of olive drupes.</title>
        <authorList>
            <person name="Conti Taguali S."/>
            <person name="Riolo M."/>
            <person name="La Spada F."/>
            <person name="Cacciola S.O."/>
            <person name="Dionisio G."/>
        </authorList>
    </citation>
    <scope>NUCLEOTIDE SEQUENCE [LARGE SCALE GENOMIC DNA]</scope>
    <source>
        <strain evidence="3 4">VK10A</strain>
    </source>
</reference>
<gene>
    <name evidence="3" type="ORF">V7S43_003020</name>
</gene>
<feature type="region of interest" description="Disordered" evidence="1">
    <location>
        <begin position="1"/>
        <end position="24"/>
    </location>
</feature>